<dbReference type="EMBL" id="PDLN01000018">
    <property type="protein sequence ID" value="RDW61428.1"/>
    <property type="molecule type" value="Genomic_DNA"/>
</dbReference>
<accession>A0A3D8QIA8</accession>
<sequence length="99" mass="10388">MVNGSSTFVDKRDSGYWCPIIPSATLEALRGRTEEGGKNKAKQTTGEGTSRGRKTGAGQGLGKTREGQQHRADGEVVPGRNAAGVSGRVGAQRSMTKQL</sequence>
<evidence type="ECO:0000313" key="2">
    <source>
        <dbReference type="EMBL" id="RDW61428.1"/>
    </source>
</evidence>
<name>A0A3D8QIA8_9HELO</name>
<feature type="region of interest" description="Disordered" evidence="1">
    <location>
        <begin position="29"/>
        <end position="99"/>
    </location>
</feature>
<evidence type="ECO:0000313" key="3">
    <source>
        <dbReference type="Proteomes" id="UP000256328"/>
    </source>
</evidence>
<comment type="caution">
    <text evidence="2">The sequence shown here is derived from an EMBL/GenBank/DDBJ whole genome shotgun (WGS) entry which is preliminary data.</text>
</comment>
<reference evidence="2 3" key="1">
    <citation type="journal article" date="2018" name="IMA Fungus">
        <title>IMA Genome-F 9: Draft genome sequence of Annulohypoxylon stygium, Aspergillus mulundensis, Berkeleyomyces basicola (syn. Thielaviopsis basicola), Ceratocystis smalleyi, two Cercospora beticola strains, Coleophoma cylindrospora, Fusarium fracticaudum, Phialophora cf. hyalina, and Morchella septimelata.</title>
        <authorList>
            <person name="Wingfield B.D."/>
            <person name="Bills G.F."/>
            <person name="Dong Y."/>
            <person name="Huang W."/>
            <person name="Nel W.J."/>
            <person name="Swalarsk-Parry B.S."/>
            <person name="Vaghefi N."/>
            <person name="Wilken P.M."/>
            <person name="An Z."/>
            <person name="de Beer Z.W."/>
            <person name="De Vos L."/>
            <person name="Chen L."/>
            <person name="Duong T.A."/>
            <person name="Gao Y."/>
            <person name="Hammerbacher A."/>
            <person name="Kikkert J.R."/>
            <person name="Li Y."/>
            <person name="Li H."/>
            <person name="Li K."/>
            <person name="Li Q."/>
            <person name="Liu X."/>
            <person name="Ma X."/>
            <person name="Naidoo K."/>
            <person name="Pethybridge S.J."/>
            <person name="Sun J."/>
            <person name="Steenkamp E.T."/>
            <person name="van der Nest M.A."/>
            <person name="van Wyk S."/>
            <person name="Wingfield M.J."/>
            <person name="Xiong C."/>
            <person name="Yue Q."/>
            <person name="Zhang X."/>
        </authorList>
    </citation>
    <scope>NUCLEOTIDE SEQUENCE [LARGE SCALE GENOMIC DNA]</scope>
    <source>
        <strain evidence="2 3">BP5796</strain>
    </source>
</reference>
<organism evidence="2 3">
    <name type="scientific">Coleophoma crateriformis</name>
    <dbReference type="NCBI Taxonomy" id="565419"/>
    <lineage>
        <taxon>Eukaryota</taxon>
        <taxon>Fungi</taxon>
        <taxon>Dikarya</taxon>
        <taxon>Ascomycota</taxon>
        <taxon>Pezizomycotina</taxon>
        <taxon>Leotiomycetes</taxon>
        <taxon>Helotiales</taxon>
        <taxon>Dermateaceae</taxon>
        <taxon>Coleophoma</taxon>
    </lineage>
</organism>
<feature type="compositionally biased region" description="Basic and acidic residues" evidence="1">
    <location>
        <begin position="63"/>
        <end position="74"/>
    </location>
</feature>
<gene>
    <name evidence="2" type="ORF">BP5796_11320</name>
</gene>
<keyword evidence="3" id="KW-1185">Reference proteome</keyword>
<dbReference type="AlphaFoldDB" id="A0A3D8QIA8"/>
<feature type="compositionally biased region" description="Basic and acidic residues" evidence="1">
    <location>
        <begin position="29"/>
        <end position="38"/>
    </location>
</feature>
<proteinExistence type="predicted"/>
<evidence type="ECO:0000256" key="1">
    <source>
        <dbReference type="SAM" id="MobiDB-lite"/>
    </source>
</evidence>
<protein>
    <submittedName>
        <fullName evidence="2">Uncharacterized protein</fullName>
    </submittedName>
</protein>
<dbReference type="Proteomes" id="UP000256328">
    <property type="component" value="Unassembled WGS sequence"/>
</dbReference>